<sequence length="167" mass="19899">MVARERKGLFLSFCYQHKEFGFMHVRIQTWFPFQIQIYINGREWLCKRLDSKGIGYRRYDNGIIHVDDVKRAREIEKGFIHVNFAKAFDALARQINSIVPRIKKIFSRGYYWVPDQGEYATDVMFKDRQSLLEIYPELVEHALVNFNASDVMTFLGRKFTCCPRMLQ</sequence>
<comment type="caution">
    <text evidence="1">The sequence shown here is derived from an EMBL/GenBank/DDBJ whole genome shotgun (WGS) entry which is preliminary data.</text>
</comment>
<protein>
    <submittedName>
        <fullName evidence="1">Uncharacterized protein</fullName>
    </submittedName>
</protein>
<gene>
    <name evidence="1" type="ORF">AYP45_07750</name>
</gene>
<name>A0A1V4AU83_9BACT</name>
<evidence type="ECO:0000313" key="2">
    <source>
        <dbReference type="Proteomes" id="UP000189681"/>
    </source>
</evidence>
<reference evidence="1 2" key="1">
    <citation type="journal article" date="2017" name="Water Res.">
        <title>Discovery and metagenomic analysis of an anammox bacterial enrichment related to Candidatus "Brocadia caroliniensis" in a full-scale glycerol-fed nitritation-denitritation separate centrate treatment process.</title>
        <authorList>
            <person name="Park H."/>
            <person name="Brotto A.C."/>
            <person name="van Loosdrecht M.C."/>
            <person name="Chandran K."/>
        </authorList>
    </citation>
    <scope>NUCLEOTIDE SEQUENCE [LARGE SCALE GENOMIC DNA]</scope>
    <source>
        <strain evidence="1">26THWARD</strain>
    </source>
</reference>
<dbReference type="Proteomes" id="UP000189681">
    <property type="component" value="Unassembled WGS sequence"/>
</dbReference>
<accession>A0A1V4AU83</accession>
<evidence type="ECO:0000313" key="1">
    <source>
        <dbReference type="EMBL" id="OOP56693.1"/>
    </source>
</evidence>
<organism evidence="1 2">
    <name type="scientific">Candidatus Brocadia carolinensis</name>
    <dbReference type="NCBI Taxonomy" id="1004156"/>
    <lineage>
        <taxon>Bacteria</taxon>
        <taxon>Pseudomonadati</taxon>
        <taxon>Planctomycetota</taxon>
        <taxon>Candidatus Brocadiia</taxon>
        <taxon>Candidatus Brocadiales</taxon>
        <taxon>Candidatus Brocadiaceae</taxon>
        <taxon>Candidatus Brocadia</taxon>
    </lineage>
</organism>
<dbReference type="EMBL" id="AYTS01000064">
    <property type="protein sequence ID" value="OOP56693.1"/>
    <property type="molecule type" value="Genomic_DNA"/>
</dbReference>
<proteinExistence type="predicted"/>
<dbReference type="AlphaFoldDB" id="A0A1V4AU83"/>